<feature type="transmembrane region" description="Helical" evidence="3">
    <location>
        <begin position="12"/>
        <end position="35"/>
    </location>
</feature>
<accession>A0A0V0QBC0</accession>
<name>A0A0V0QBC0_PSEPJ</name>
<dbReference type="AlphaFoldDB" id="A0A0V0QBC0"/>
<dbReference type="GO" id="GO:0005249">
    <property type="term" value="F:voltage-gated potassium channel activity"/>
    <property type="evidence" value="ECO:0007669"/>
    <property type="project" value="TreeGrafter"/>
</dbReference>
<keyword evidence="1" id="KW-0175">Coiled coil</keyword>
<dbReference type="GO" id="GO:0003254">
    <property type="term" value="P:regulation of membrane depolarization"/>
    <property type="evidence" value="ECO:0007669"/>
    <property type="project" value="TreeGrafter"/>
</dbReference>
<dbReference type="PROSITE" id="PS50042">
    <property type="entry name" value="CNMP_BINDING_3"/>
    <property type="match status" value="1"/>
</dbReference>
<dbReference type="GO" id="GO:0035725">
    <property type="term" value="P:sodium ion transmembrane transport"/>
    <property type="evidence" value="ECO:0007669"/>
    <property type="project" value="TreeGrafter"/>
</dbReference>
<feature type="region of interest" description="Disordered" evidence="2">
    <location>
        <begin position="542"/>
        <end position="563"/>
    </location>
</feature>
<keyword evidence="6" id="KW-1185">Reference proteome</keyword>
<organism evidence="5 6">
    <name type="scientific">Pseudocohnilembus persalinus</name>
    <name type="common">Ciliate</name>
    <dbReference type="NCBI Taxonomy" id="266149"/>
    <lineage>
        <taxon>Eukaryota</taxon>
        <taxon>Sar</taxon>
        <taxon>Alveolata</taxon>
        <taxon>Ciliophora</taxon>
        <taxon>Intramacronucleata</taxon>
        <taxon>Oligohymenophorea</taxon>
        <taxon>Scuticociliatia</taxon>
        <taxon>Philasterida</taxon>
        <taxon>Pseudocohnilembidae</taxon>
        <taxon>Pseudocohnilembus</taxon>
    </lineage>
</organism>
<dbReference type="InParanoid" id="A0A0V0QBC0"/>
<comment type="caution">
    <text evidence="5">The sequence shown here is derived from an EMBL/GenBank/DDBJ whole genome shotgun (WGS) entry which is preliminary data.</text>
</comment>
<dbReference type="OrthoDB" id="291151at2759"/>
<dbReference type="SUPFAM" id="SSF81324">
    <property type="entry name" value="Voltage-gated potassium channels"/>
    <property type="match status" value="1"/>
</dbReference>
<dbReference type="Pfam" id="PF00027">
    <property type="entry name" value="cNMP_binding"/>
    <property type="match status" value="1"/>
</dbReference>
<gene>
    <name evidence="5" type="ORF">PPERSA_03979</name>
</gene>
<evidence type="ECO:0000313" key="5">
    <source>
        <dbReference type="EMBL" id="KRW99509.1"/>
    </source>
</evidence>
<dbReference type="InterPro" id="IPR014710">
    <property type="entry name" value="RmlC-like_jellyroll"/>
</dbReference>
<feature type="transmembrane region" description="Helical" evidence="3">
    <location>
        <begin position="56"/>
        <end position="81"/>
    </location>
</feature>
<proteinExistence type="predicted"/>
<dbReference type="Proteomes" id="UP000054937">
    <property type="component" value="Unassembled WGS sequence"/>
</dbReference>
<sequence>MSNDLLPHLVLLLNFFCLDDTLFFKLISLIIFLKIKTLSNNLSKIEEKLNLNGNSVHFWTLFHLMLEAITICHIIATLYYFCGKLQQIYGTQNNQNWINLRNLQDSTPFTCYIQSFYWSIATIMLIGTQGETDVETVFAVLSLLVTVGYFAKILSQVSMVMDQMEQQKKAYKQEKEVMNSFFNLHKDFPPQLQKEYFMPNQIIFQRNIQEESKLYLLVEGQIELYQDTGEQQSSLQVINAGNIFGLHQFFTNYEPYYSSRSCQNSFSTALVVKRSEESQEDLEKFQMIVDQLKFQGSTKFFDYQCYICSSKLHYEADCGICNYRPNKQNIIDRNNYSIPQKRNQNNQEQIKFIRKRNFKNASQINFLKSLKDARKLILLEPKLRIYIKDIQMTLNKQKIDFDTSTDEDLSQDSIISDSEDDDSEFSNECENIQHPFYNKKQQNSLNDVYEETEQMEQSENNLQGSLGNQIKKKSYLDNNKLSMVQSYQNTHNVRNQFKLKKQRNRVSTYITNENDIKQIYNKQVKKQNNFQMRKNMSIELQYENQRQKNKNSILEFDKKPYDQ</sequence>
<feature type="domain" description="Cyclic nucleotide-binding" evidence="4">
    <location>
        <begin position="214"/>
        <end position="245"/>
    </location>
</feature>
<dbReference type="CDD" id="cd00038">
    <property type="entry name" value="CAP_ED"/>
    <property type="match status" value="1"/>
</dbReference>
<dbReference type="SUPFAM" id="SSF51206">
    <property type="entry name" value="cAMP-binding domain-like"/>
    <property type="match status" value="1"/>
</dbReference>
<keyword evidence="3" id="KW-0472">Membrane</keyword>
<evidence type="ECO:0000256" key="3">
    <source>
        <dbReference type="SAM" id="Phobius"/>
    </source>
</evidence>
<dbReference type="Gene3D" id="1.10.287.70">
    <property type="match status" value="1"/>
</dbReference>
<dbReference type="Gene3D" id="2.60.120.10">
    <property type="entry name" value="Jelly Rolls"/>
    <property type="match status" value="1"/>
</dbReference>
<reference evidence="5 6" key="1">
    <citation type="journal article" date="2015" name="Sci. Rep.">
        <title>Genome of the facultative scuticociliatosis pathogen Pseudocohnilembus persalinus provides insight into its virulence through horizontal gene transfer.</title>
        <authorList>
            <person name="Xiong J."/>
            <person name="Wang G."/>
            <person name="Cheng J."/>
            <person name="Tian M."/>
            <person name="Pan X."/>
            <person name="Warren A."/>
            <person name="Jiang C."/>
            <person name="Yuan D."/>
            <person name="Miao W."/>
        </authorList>
    </citation>
    <scope>NUCLEOTIDE SEQUENCE [LARGE SCALE GENOMIC DNA]</scope>
    <source>
        <strain evidence="5">36N120E</strain>
    </source>
</reference>
<evidence type="ECO:0000256" key="2">
    <source>
        <dbReference type="SAM" id="MobiDB-lite"/>
    </source>
</evidence>
<evidence type="ECO:0000256" key="1">
    <source>
        <dbReference type="SAM" id="Coils"/>
    </source>
</evidence>
<evidence type="ECO:0000259" key="4">
    <source>
        <dbReference type="PROSITE" id="PS50042"/>
    </source>
</evidence>
<dbReference type="PANTHER" id="PTHR45689">
    <property type="entry name" value="I[[H]] CHANNEL, ISOFORM E"/>
    <property type="match status" value="1"/>
</dbReference>
<dbReference type="PANTHER" id="PTHR45689:SF5">
    <property type="entry name" value="I[[H]] CHANNEL, ISOFORM E"/>
    <property type="match status" value="1"/>
</dbReference>
<dbReference type="GO" id="GO:0098855">
    <property type="term" value="C:HCN channel complex"/>
    <property type="evidence" value="ECO:0007669"/>
    <property type="project" value="TreeGrafter"/>
</dbReference>
<keyword evidence="3" id="KW-1133">Transmembrane helix</keyword>
<dbReference type="EMBL" id="LDAU01000211">
    <property type="protein sequence ID" value="KRW99509.1"/>
    <property type="molecule type" value="Genomic_DNA"/>
</dbReference>
<dbReference type="InterPro" id="IPR018490">
    <property type="entry name" value="cNMP-bd_dom_sf"/>
</dbReference>
<dbReference type="InterPro" id="IPR000595">
    <property type="entry name" value="cNMP-bd_dom"/>
</dbReference>
<feature type="coiled-coil region" evidence="1">
    <location>
        <begin position="154"/>
        <end position="181"/>
    </location>
</feature>
<evidence type="ECO:0000313" key="6">
    <source>
        <dbReference type="Proteomes" id="UP000054937"/>
    </source>
</evidence>
<protein>
    <submittedName>
        <fullName evidence="5">Cyclic nucleotide-binding protein</fullName>
    </submittedName>
</protein>
<dbReference type="InterPro" id="IPR051413">
    <property type="entry name" value="K/Na_HCN_channel"/>
</dbReference>
<keyword evidence="3" id="KW-0812">Transmembrane</keyword>